<dbReference type="GO" id="GO:0017111">
    <property type="term" value="F:ribonucleoside triphosphate phosphatase activity"/>
    <property type="evidence" value="ECO:0007669"/>
    <property type="project" value="InterPro"/>
</dbReference>
<dbReference type="GO" id="GO:0035870">
    <property type="term" value="F:dITP diphosphatase activity"/>
    <property type="evidence" value="ECO:0007669"/>
    <property type="project" value="UniProtKB-UniRule"/>
</dbReference>
<comment type="similarity">
    <text evidence="1 10 11">Belongs to the HAM1 NTPase family.</text>
</comment>
<evidence type="ECO:0000313" key="12">
    <source>
        <dbReference type="EMBL" id="TVU71944.1"/>
    </source>
</evidence>
<comment type="catalytic activity">
    <reaction evidence="8 10">
        <text>dITP + H2O = dIMP + diphosphate + H(+)</text>
        <dbReference type="Rhea" id="RHEA:28342"/>
        <dbReference type="ChEBI" id="CHEBI:15377"/>
        <dbReference type="ChEBI" id="CHEBI:15378"/>
        <dbReference type="ChEBI" id="CHEBI:33019"/>
        <dbReference type="ChEBI" id="CHEBI:61194"/>
        <dbReference type="ChEBI" id="CHEBI:61382"/>
        <dbReference type="EC" id="3.6.1.66"/>
    </reaction>
</comment>
<dbReference type="GO" id="GO:0036222">
    <property type="term" value="F:XTP diphosphatase activity"/>
    <property type="evidence" value="ECO:0007669"/>
    <property type="project" value="UniProtKB-UniRule"/>
</dbReference>
<evidence type="ECO:0000313" key="13">
    <source>
        <dbReference type="Proteomes" id="UP000319941"/>
    </source>
</evidence>
<dbReference type="AlphaFoldDB" id="A0A558HS77"/>
<comment type="subunit">
    <text evidence="2 10">Homodimer.</text>
</comment>
<dbReference type="OrthoDB" id="9807456at2"/>
<dbReference type="Gene3D" id="3.90.950.10">
    <property type="match status" value="1"/>
</dbReference>
<feature type="binding site" evidence="10">
    <location>
        <begin position="159"/>
        <end position="162"/>
    </location>
    <ligand>
        <name>substrate</name>
    </ligand>
</feature>
<sequence length="206" mass="21975">MPASSLVLASGNAGKLREFSHLLAPLSIDLIPQGQLGVSDADETGLTFVENALIKARHAAHTTGLPALADDSGIEVDALSGEPGIYSARFAARRQQGQGDDDNNAALLAALEGVPEAERTARYWCVLVYLRHAEDPVPIIVQASWEGRVLNAPAGEGGFGYDPLFWLPDQGMTAAALDAATKNRLSHRGRAMHQLLDALSELRERT</sequence>
<evidence type="ECO:0000256" key="9">
    <source>
        <dbReference type="ARBA" id="ARBA00052017"/>
    </source>
</evidence>
<dbReference type="GO" id="GO:0000166">
    <property type="term" value="F:nucleotide binding"/>
    <property type="evidence" value="ECO:0007669"/>
    <property type="project" value="UniProtKB-KW"/>
</dbReference>
<dbReference type="GO" id="GO:0005829">
    <property type="term" value="C:cytosol"/>
    <property type="evidence" value="ECO:0007669"/>
    <property type="project" value="TreeGrafter"/>
</dbReference>
<reference evidence="12 13" key="1">
    <citation type="submission" date="2019-07" db="EMBL/GenBank/DDBJ databases">
        <title>Diversity of Bacteria from Kongsfjorden, Arctic.</title>
        <authorList>
            <person name="Yu Y."/>
        </authorList>
    </citation>
    <scope>NUCLEOTIDE SEQUENCE [LARGE SCALE GENOMIC DNA]</scope>
    <source>
        <strain evidence="12 13">SM1923</strain>
    </source>
</reference>
<dbReference type="GO" id="GO:0009117">
    <property type="term" value="P:nucleotide metabolic process"/>
    <property type="evidence" value="ECO:0007669"/>
    <property type="project" value="UniProtKB-KW"/>
</dbReference>
<keyword evidence="6 10" id="KW-0460">Magnesium</keyword>
<keyword evidence="7 10" id="KW-0546">Nucleotide metabolism</keyword>
<protein>
    <recommendedName>
        <fullName evidence="10">dITP/XTP pyrophosphatase</fullName>
        <ecNumber evidence="10">3.6.1.66</ecNumber>
    </recommendedName>
    <alternativeName>
        <fullName evidence="10">Non-canonical purine NTP pyrophosphatase</fullName>
    </alternativeName>
    <alternativeName>
        <fullName evidence="10">Non-standard purine NTP pyrophosphatase</fullName>
    </alternativeName>
    <alternativeName>
        <fullName evidence="10">Nucleoside-triphosphate diphosphatase</fullName>
    </alternativeName>
    <alternativeName>
        <fullName evidence="10">Nucleoside-triphosphate pyrophosphatase</fullName>
        <shortName evidence="10">NTPase</shortName>
    </alternativeName>
</protein>
<dbReference type="CDD" id="cd00515">
    <property type="entry name" value="HAM1"/>
    <property type="match status" value="1"/>
</dbReference>
<comment type="cofactor">
    <cofactor evidence="10">
        <name>Mg(2+)</name>
        <dbReference type="ChEBI" id="CHEBI:18420"/>
    </cofactor>
    <text evidence="10">Binds 1 Mg(2+) ion per subunit.</text>
</comment>
<feature type="binding site" evidence="10">
    <location>
        <position position="42"/>
    </location>
    <ligand>
        <name>Mg(2+)</name>
        <dbReference type="ChEBI" id="CHEBI:18420"/>
    </ligand>
</feature>
<feature type="binding site" evidence="10">
    <location>
        <position position="71"/>
    </location>
    <ligand>
        <name>Mg(2+)</name>
        <dbReference type="ChEBI" id="CHEBI:18420"/>
    </ligand>
</feature>
<accession>A0A558HS77</accession>
<feature type="active site" description="Proton acceptor" evidence="10">
    <location>
        <position position="71"/>
    </location>
</feature>
<dbReference type="HAMAP" id="MF_01405">
    <property type="entry name" value="Non_canon_purine_NTPase"/>
    <property type="match status" value="1"/>
</dbReference>
<dbReference type="EC" id="3.6.1.66" evidence="10"/>
<comment type="caution">
    <text evidence="12">The sequence shown here is derived from an EMBL/GenBank/DDBJ whole genome shotgun (WGS) entry which is preliminary data.</text>
</comment>
<feature type="binding site" evidence="10">
    <location>
        <begin position="187"/>
        <end position="188"/>
    </location>
    <ligand>
        <name>substrate</name>
    </ligand>
</feature>
<evidence type="ECO:0000256" key="1">
    <source>
        <dbReference type="ARBA" id="ARBA00008023"/>
    </source>
</evidence>
<dbReference type="PANTHER" id="PTHR11067">
    <property type="entry name" value="INOSINE TRIPHOSPHATE PYROPHOSPHATASE/HAM1 PROTEIN"/>
    <property type="match status" value="1"/>
</dbReference>
<keyword evidence="13" id="KW-1185">Reference proteome</keyword>
<dbReference type="STRING" id="553385.GCA_000591415_00698"/>
<dbReference type="SUPFAM" id="SSF52972">
    <property type="entry name" value="ITPase-like"/>
    <property type="match status" value="1"/>
</dbReference>
<dbReference type="GO" id="GO:0009146">
    <property type="term" value="P:purine nucleoside triphosphate catabolic process"/>
    <property type="evidence" value="ECO:0007669"/>
    <property type="project" value="UniProtKB-UniRule"/>
</dbReference>
<dbReference type="GO" id="GO:0036220">
    <property type="term" value="F:ITP diphosphatase activity"/>
    <property type="evidence" value="ECO:0007669"/>
    <property type="project" value="UniProtKB-UniRule"/>
</dbReference>
<feature type="binding site" evidence="10">
    <location>
        <begin position="10"/>
        <end position="15"/>
    </location>
    <ligand>
        <name>substrate</name>
    </ligand>
</feature>
<dbReference type="InterPro" id="IPR020922">
    <property type="entry name" value="dITP/XTP_pyrophosphatase"/>
</dbReference>
<evidence type="ECO:0000256" key="10">
    <source>
        <dbReference type="HAMAP-Rule" id="MF_01405"/>
    </source>
</evidence>
<keyword evidence="5 10" id="KW-0378">Hydrolase</keyword>
<evidence type="ECO:0000256" key="3">
    <source>
        <dbReference type="ARBA" id="ARBA00022723"/>
    </source>
</evidence>
<dbReference type="InterPro" id="IPR029001">
    <property type="entry name" value="ITPase-like_fam"/>
</dbReference>
<evidence type="ECO:0000256" key="4">
    <source>
        <dbReference type="ARBA" id="ARBA00022741"/>
    </source>
</evidence>
<proteinExistence type="inferred from homology"/>
<dbReference type="NCBIfam" id="TIGR00042">
    <property type="entry name" value="RdgB/HAM1 family non-canonical purine NTP pyrophosphatase"/>
    <property type="match status" value="1"/>
</dbReference>
<keyword evidence="3 10" id="KW-0479">Metal-binding</keyword>
<comment type="function">
    <text evidence="10">Pyrophosphatase that catalyzes the hydrolysis of nucleoside triphosphates to their monophosphate derivatives, with a high preference for the non-canonical purine nucleotides XTP (xanthosine triphosphate), dITP (deoxyinosine triphosphate) and ITP. Seems to function as a house-cleaning enzyme that removes non-canonical purine nucleotides from the nucleotide pool, thus preventing their incorporation into DNA/RNA and avoiding chromosomal lesions.</text>
</comment>
<evidence type="ECO:0000256" key="5">
    <source>
        <dbReference type="ARBA" id="ARBA00022801"/>
    </source>
</evidence>
<feature type="binding site" evidence="10">
    <location>
        <position position="72"/>
    </location>
    <ligand>
        <name>substrate</name>
    </ligand>
</feature>
<evidence type="ECO:0000256" key="7">
    <source>
        <dbReference type="ARBA" id="ARBA00023080"/>
    </source>
</evidence>
<dbReference type="RefSeq" id="WP_088743596.1">
    <property type="nucleotide sequence ID" value="NZ_CAWOWR010000087.1"/>
</dbReference>
<evidence type="ECO:0000256" key="6">
    <source>
        <dbReference type="ARBA" id="ARBA00022842"/>
    </source>
</evidence>
<keyword evidence="4 10" id="KW-0547">Nucleotide-binding</keyword>
<dbReference type="FunFam" id="3.90.950.10:FF:000001">
    <property type="entry name" value="dITP/XTP pyrophosphatase"/>
    <property type="match status" value="1"/>
</dbReference>
<evidence type="ECO:0000256" key="11">
    <source>
        <dbReference type="RuleBase" id="RU003781"/>
    </source>
</evidence>
<dbReference type="Proteomes" id="UP000319941">
    <property type="component" value="Unassembled WGS sequence"/>
</dbReference>
<dbReference type="EMBL" id="VNFH01000003">
    <property type="protein sequence ID" value="TVU71944.1"/>
    <property type="molecule type" value="Genomic_DNA"/>
</dbReference>
<dbReference type="Pfam" id="PF01725">
    <property type="entry name" value="Ham1p_like"/>
    <property type="match status" value="1"/>
</dbReference>
<organism evidence="12 13">
    <name type="scientific">Cobetia crustatorum</name>
    <dbReference type="NCBI Taxonomy" id="553385"/>
    <lineage>
        <taxon>Bacteria</taxon>
        <taxon>Pseudomonadati</taxon>
        <taxon>Pseudomonadota</taxon>
        <taxon>Gammaproteobacteria</taxon>
        <taxon>Oceanospirillales</taxon>
        <taxon>Halomonadaceae</taxon>
        <taxon>Cobetia</taxon>
    </lineage>
</organism>
<dbReference type="PANTHER" id="PTHR11067:SF9">
    <property type="entry name" value="INOSINE TRIPHOSPHATE PYROPHOSPHATASE"/>
    <property type="match status" value="1"/>
</dbReference>
<comment type="catalytic activity">
    <reaction evidence="9 10">
        <text>XTP + H2O = XMP + diphosphate + H(+)</text>
        <dbReference type="Rhea" id="RHEA:28610"/>
        <dbReference type="ChEBI" id="CHEBI:15377"/>
        <dbReference type="ChEBI" id="CHEBI:15378"/>
        <dbReference type="ChEBI" id="CHEBI:33019"/>
        <dbReference type="ChEBI" id="CHEBI:57464"/>
        <dbReference type="ChEBI" id="CHEBI:61314"/>
        <dbReference type="EC" id="3.6.1.66"/>
    </reaction>
</comment>
<dbReference type="GO" id="GO:0046872">
    <property type="term" value="F:metal ion binding"/>
    <property type="evidence" value="ECO:0007669"/>
    <property type="project" value="UniProtKB-KW"/>
</dbReference>
<gene>
    <name evidence="12" type="primary">rdgB</name>
    <name evidence="12" type="ORF">FQP86_05295</name>
</gene>
<evidence type="ECO:0000256" key="2">
    <source>
        <dbReference type="ARBA" id="ARBA00011738"/>
    </source>
</evidence>
<name>A0A558HS77_9GAMM</name>
<comment type="catalytic activity">
    <reaction evidence="10">
        <text>ITP + H2O = IMP + diphosphate + H(+)</text>
        <dbReference type="Rhea" id="RHEA:29399"/>
        <dbReference type="ChEBI" id="CHEBI:15377"/>
        <dbReference type="ChEBI" id="CHEBI:15378"/>
        <dbReference type="ChEBI" id="CHEBI:33019"/>
        <dbReference type="ChEBI" id="CHEBI:58053"/>
        <dbReference type="ChEBI" id="CHEBI:61402"/>
        <dbReference type="EC" id="3.6.1.66"/>
    </reaction>
</comment>
<feature type="binding site" evidence="10">
    <location>
        <position position="182"/>
    </location>
    <ligand>
        <name>substrate</name>
    </ligand>
</feature>
<evidence type="ECO:0000256" key="8">
    <source>
        <dbReference type="ARBA" id="ARBA00051875"/>
    </source>
</evidence>
<dbReference type="InterPro" id="IPR002637">
    <property type="entry name" value="RdgB/HAM1"/>
</dbReference>